<dbReference type="Gene3D" id="3.20.20.80">
    <property type="entry name" value="Glycosidases"/>
    <property type="match status" value="1"/>
</dbReference>
<dbReference type="GO" id="GO:0016798">
    <property type="term" value="F:hydrolase activity, acting on glycosyl bonds"/>
    <property type="evidence" value="ECO:0007669"/>
    <property type="project" value="UniProtKB-KW"/>
</dbReference>
<dbReference type="InterPro" id="IPR017853">
    <property type="entry name" value="GH"/>
</dbReference>
<feature type="domain" description="Glycosyl hydrolase family 13 catalytic" evidence="3">
    <location>
        <begin position="26"/>
        <end position="397"/>
    </location>
</feature>
<keyword evidence="5" id="KW-1185">Reference proteome</keyword>
<keyword evidence="1" id="KW-0378">Hydrolase</keyword>
<dbReference type="HOGENOM" id="CLU_006462_2_3_1"/>
<dbReference type="PhylomeDB" id="A7SGS7"/>
<proteinExistence type="predicted"/>
<dbReference type="STRING" id="45351.A7SGS7"/>
<dbReference type="Pfam" id="PF00128">
    <property type="entry name" value="Alpha-amylase"/>
    <property type="match status" value="1"/>
</dbReference>
<reference evidence="4 5" key="1">
    <citation type="journal article" date="2007" name="Science">
        <title>Sea anemone genome reveals ancestral eumetazoan gene repertoire and genomic organization.</title>
        <authorList>
            <person name="Putnam N.H."/>
            <person name="Srivastava M."/>
            <person name="Hellsten U."/>
            <person name="Dirks B."/>
            <person name="Chapman J."/>
            <person name="Salamov A."/>
            <person name="Terry A."/>
            <person name="Shapiro H."/>
            <person name="Lindquist E."/>
            <person name="Kapitonov V.V."/>
            <person name="Jurka J."/>
            <person name="Genikhovich G."/>
            <person name="Grigoriev I.V."/>
            <person name="Lucas S.M."/>
            <person name="Steele R.E."/>
            <person name="Finnerty J.R."/>
            <person name="Technau U."/>
            <person name="Martindale M.Q."/>
            <person name="Rokhsar D.S."/>
        </authorList>
    </citation>
    <scope>NUCLEOTIDE SEQUENCE [LARGE SCALE GENOMIC DNA]</scope>
    <source>
        <strain evidence="5">CH2 X CH6</strain>
    </source>
</reference>
<dbReference type="AlphaFoldDB" id="A7SGS7"/>
<evidence type="ECO:0000313" key="4">
    <source>
        <dbReference type="EMBL" id="EDO37034.1"/>
    </source>
</evidence>
<evidence type="ECO:0000259" key="3">
    <source>
        <dbReference type="SMART" id="SM00642"/>
    </source>
</evidence>
<dbReference type="PANTHER" id="PTHR10357">
    <property type="entry name" value="ALPHA-AMYLASE FAMILY MEMBER"/>
    <property type="match status" value="1"/>
</dbReference>
<dbReference type="Gene3D" id="2.60.40.1180">
    <property type="entry name" value="Golgi alpha-mannosidase II"/>
    <property type="match status" value="1"/>
</dbReference>
<dbReference type="Proteomes" id="UP000001593">
    <property type="component" value="Unassembled WGS sequence"/>
</dbReference>
<dbReference type="OMA" id="TFRYFTE"/>
<accession>A7SGS7</accession>
<dbReference type="EMBL" id="DS469655">
    <property type="protein sequence ID" value="EDO37034.1"/>
    <property type="molecule type" value="Genomic_DNA"/>
</dbReference>
<name>A7SGS7_NEMVE</name>
<dbReference type="FunFam" id="3.90.400.10:FF:000002">
    <property type="entry name" value="Sucrose isomerase"/>
    <property type="match status" value="1"/>
</dbReference>
<dbReference type="CDD" id="cd11359">
    <property type="entry name" value="AmyAc_SLC3A1"/>
    <property type="match status" value="1"/>
</dbReference>
<dbReference type="InterPro" id="IPR045857">
    <property type="entry name" value="O16G_dom_2"/>
</dbReference>
<dbReference type="Gene3D" id="3.90.400.10">
    <property type="entry name" value="Oligo-1,6-glucosidase, Domain 2"/>
    <property type="match status" value="1"/>
</dbReference>
<protein>
    <recommendedName>
        <fullName evidence="3">Glycosyl hydrolase family 13 catalytic domain-containing protein</fullName>
    </recommendedName>
</protein>
<dbReference type="SUPFAM" id="SSF51445">
    <property type="entry name" value="(Trans)glycosidases"/>
    <property type="match status" value="1"/>
</dbReference>
<dbReference type="PANTHER" id="PTHR10357:SF179">
    <property type="entry name" value="NEUTRAL AND BASIC AMINO ACID TRANSPORT PROTEIN RBAT"/>
    <property type="match status" value="1"/>
</dbReference>
<organism evidence="4 5">
    <name type="scientific">Nematostella vectensis</name>
    <name type="common">Starlet sea anemone</name>
    <dbReference type="NCBI Taxonomy" id="45351"/>
    <lineage>
        <taxon>Eukaryota</taxon>
        <taxon>Metazoa</taxon>
        <taxon>Cnidaria</taxon>
        <taxon>Anthozoa</taxon>
        <taxon>Hexacorallia</taxon>
        <taxon>Actiniaria</taxon>
        <taxon>Edwardsiidae</taxon>
        <taxon>Nematostella</taxon>
    </lineage>
</organism>
<gene>
    <name evidence="4" type="ORF">NEMVEDRAFT_v1g212057</name>
</gene>
<evidence type="ECO:0000256" key="2">
    <source>
        <dbReference type="ARBA" id="ARBA00023295"/>
    </source>
</evidence>
<evidence type="ECO:0000256" key="1">
    <source>
        <dbReference type="ARBA" id="ARBA00022801"/>
    </source>
</evidence>
<dbReference type="InterPro" id="IPR013780">
    <property type="entry name" value="Glyco_hydro_b"/>
</dbReference>
<keyword evidence="2" id="KW-0326">Glycosidase</keyword>
<evidence type="ECO:0000313" key="5">
    <source>
        <dbReference type="Proteomes" id="UP000001593"/>
    </source>
</evidence>
<dbReference type="KEGG" id="nve:5508537"/>
<dbReference type="GO" id="GO:0005975">
    <property type="term" value="P:carbohydrate metabolic process"/>
    <property type="evidence" value="ECO:0007669"/>
    <property type="project" value="InterPro"/>
</dbReference>
<dbReference type="eggNOG" id="KOG0471">
    <property type="taxonomic scope" value="Eukaryota"/>
</dbReference>
<dbReference type="InParanoid" id="A7SGS7"/>
<dbReference type="InterPro" id="IPR006047">
    <property type="entry name" value="GH13_cat_dom"/>
</dbReference>
<sequence>MAGVFAGSLDAFRSEQRWWKNSVIYHIYPRSFQDSNGDGNGDLSGIRSRLDYLDYLGVKIIYLSPIFKSPMVDNGYDVSDFMDVNPMFGTMEDFESLLQDIHSRGMKLLLDFVPNHTSDQHDWFLESRSNRHNPRREWYIWRDAASDGTPPNNWLSVFGGSAWSLDRKTNQYYLHQFFKEQPDLNFRNPDVVNATKEVLGFWLDKGVDGFRVDAVPHLLEDEEFRDEPVLASYDTSHPQYKDLDHQFTCNLDDVHGIVRGWRQFCSMYRNPYRLLIGEILCGNETAMSYYGHHKPEFNFPLNFSLIGLKKGITALEISEKVVKYLNDVPKGKWPNWLLGNHDCKRVGTRMGQANLPAMTVLYLTLPGTAVMYYGDEIGLMDADISKGEINDSRDPCRGIMQWENAENYGFSQAKKLWLPGTDNNKTNVEVQKLDETSMLVLTRKILKLRNAEKAFHGLNFRLIHVDSSILAYTRSTWLSKYVVIINFGSRIWSGGLERGLKKKGVVIIDSSTIMAEGTELDMNRISIHPGHALVVKIK</sequence>
<dbReference type="SMART" id="SM00642">
    <property type="entry name" value="Aamy"/>
    <property type="match status" value="1"/>
</dbReference>